<dbReference type="CDD" id="cd18569">
    <property type="entry name" value="ABC_6TM_NHLM_bacteriocin"/>
    <property type="match status" value="1"/>
</dbReference>
<accession>A0A8J6XES3</accession>
<comment type="subcellular location">
    <subcellularLocation>
        <location evidence="1">Cell membrane</location>
        <topology evidence="1">Multi-pass membrane protein</topology>
    </subcellularLocation>
</comment>
<feature type="domain" description="ABC transporter" evidence="13">
    <location>
        <begin position="506"/>
        <end position="739"/>
    </location>
</feature>
<keyword evidence="9 12" id="KW-1133">Transmembrane helix</keyword>
<keyword evidence="7" id="KW-0067">ATP-binding</keyword>
<evidence type="ECO:0000313" key="16">
    <source>
        <dbReference type="EMBL" id="MBD2771267.1"/>
    </source>
</evidence>
<dbReference type="Gene3D" id="3.40.50.300">
    <property type="entry name" value="P-loop containing nucleotide triphosphate hydrolases"/>
    <property type="match status" value="1"/>
</dbReference>
<evidence type="ECO:0000259" key="14">
    <source>
        <dbReference type="PROSITE" id="PS50929"/>
    </source>
</evidence>
<dbReference type="PROSITE" id="PS50990">
    <property type="entry name" value="PEPTIDASE_C39"/>
    <property type="match status" value="1"/>
</dbReference>
<evidence type="ECO:0000256" key="2">
    <source>
        <dbReference type="ARBA" id="ARBA00022448"/>
    </source>
</evidence>
<evidence type="ECO:0000256" key="12">
    <source>
        <dbReference type="SAM" id="Phobius"/>
    </source>
</evidence>
<dbReference type="GO" id="GO:0008234">
    <property type="term" value="F:cysteine-type peptidase activity"/>
    <property type="evidence" value="ECO:0007669"/>
    <property type="project" value="UniProtKB-KW"/>
</dbReference>
<dbReference type="PROSITE" id="PS50893">
    <property type="entry name" value="ABC_TRANSPORTER_2"/>
    <property type="match status" value="1"/>
</dbReference>
<protein>
    <submittedName>
        <fullName evidence="16">NHLP family bacteriocin export ABC transporter peptidase/permease/ATPase subunit</fullName>
    </submittedName>
</protein>
<evidence type="ECO:0000256" key="11">
    <source>
        <dbReference type="ARBA" id="ARBA00043264"/>
    </source>
</evidence>
<sequence>MLTFIKNILQRSQTSRVRTPTLLQIEATECGAAALGIILGYYSRIVPLAELRRECGVSRDGSSAFNIIKAARNYGLNAKGFKPSLENLKILPPPYIVFWKFNHFLVVEGFAKNQVYLNDPATGRRTVSLEEFNRAYTGVVLAMQPGAEFQKKGKKNNIVSALASRLQHSQSTILFCLLAGLLLTFPRLAVPAFTQVFVDEILVTERSDWIRPLVLGMVLTAVARSFLAWLRLTYLRKLMLKLSVTMSAQFLWHILRLPVDFYAQRFAGEISSRVQLNNKVANLLSGTLATTVIDAVMMVFYFLIMLQYDWVLTSVALSFAGINFFALQFLARTRVDANMKLAQEYGKVNGVTIAGIQTIETIKANGLESDSFAKFAGNYAQALNAYRELALQTQILAVLPTFLTNLTTTSILFLGGYRVMNGNLSIGMLVAYQSLTASFLEPINSLINFGSLLQDLEADLNRLDDVLQNSVDVEAQRSMGSRGAGGVGGALENYQLPISFRLQGYVELRNITFGYSRVDNPLIENFSLILQPGQRVAIIGGSGSGKSTIAKLVCGLYEPWAGEICFDGVPRTQIHRSILANSVAMVEQDIFLFAGTVRENLTLWDSTVPQTDLVRACSDAAIHDLIVSLPGGYDAKLIEGGMNLSGGQRQRLEIARALVRNPAVLVMDEATSALDAQTELMIDRNLRRRGCSCIVIAHRLSTIRDCDEIIVLEQGKVVQRGTHEQLWHSGGNYVRLLRSEE</sequence>
<evidence type="ECO:0000256" key="3">
    <source>
        <dbReference type="ARBA" id="ARBA00022475"/>
    </source>
</evidence>
<dbReference type="Proteomes" id="UP000629098">
    <property type="component" value="Unassembled WGS sequence"/>
</dbReference>
<dbReference type="GO" id="GO:0016887">
    <property type="term" value="F:ATP hydrolysis activity"/>
    <property type="evidence" value="ECO:0007669"/>
    <property type="project" value="InterPro"/>
</dbReference>
<evidence type="ECO:0000256" key="6">
    <source>
        <dbReference type="ARBA" id="ARBA00022807"/>
    </source>
</evidence>
<keyword evidence="2" id="KW-0813">Transport</keyword>
<comment type="caution">
    <text evidence="16">The sequence shown here is derived from an EMBL/GenBank/DDBJ whole genome shotgun (WGS) entry which is preliminary data.</text>
</comment>
<dbReference type="InterPro" id="IPR005074">
    <property type="entry name" value="Peptidase_C39"/>
</dbReference>
<dbReference type="PROSITE" id="PS50929">
    <property type="entry name" value="ABC_TM1F"/>
    <property type="match status" value="1"/>
</dbReference>
<dbReference type="SMART" id="SM00382">
    <property type="entry name" value="AAA"/>
    <property type="match status" value="1"/>
</dbReference>
<dbReference type="PANTHER" id="PTHR24221:SF654">
    <property type="entry name" value="ATP-BINDING CASSETTE SUB-FAMILY B MEMBER 6"/>
    <property type="match status" value="1"/>
</dbReference>
<dbReference type="GO" id="GO:0005886">
    <property type="term" value="C:plasma membrane"/>
    <property type="evidence" value="ECO:0007669"/>
    <property type="project" value="UniProtKB-SubCell"/>
</dbReference>
<dbReference type="SUPFAM" id="SSF52540">
    <property type="entry name" value="P-loop containing nucleoside triphosphate hydrolases"/>
    <property type="match status" value="1"/>
</dbReference>
<dbReference type="GO" id="GO:0015031">
    <property type="term" value="P:protein transport"/>
    <property type="evidence" value="ECO:0007669"/>
    <property type="project" value="UniProtKB-KW"/>
</dbReference>
<keyword evidence="6" id="KW-0788">Thiol protease</keyword>
<evidence type="ECO:0000259" key="15">
    <source>
        <dbReference type="PROSITE" id="PS50990"/>
    </source>
</evidence>
<dbReference type="EMBL" id="JACXAE010000013">
    <property type="protein sequence ID" value="MBD2771267.1"/>
    <property type="molecule type" value="Genomic_DNA"/>
</dbReference>
<dbReference type="InterPro" id="IPR039421">
    <property type="entry name" value="Type_1_exporter"/>
</dbReference>
<dbReference type="Gene3D" id="1.20.1560.10">
    <property type="entry name" value="ABC transporter type 1, transmembrane domain"/>
    <property type="match status" value="1"/>
</dbReference>
<dbReference type="SUPFAM" id="SSF90123">
    <property type="entry name" value="ABC transporter transmembrane region"/>
    <property type="match status" value="1"/>
</dbReference>
<evidence type="ECO:0000256" key="10">
    <source>
        <dbReference type="ARBA" id="ARBA00023136"/>
    </source>
</evidence>
<dbReference type="InterPro" id="IPR017871">
    <property type="entry name" value="ABC_transporter-like_CS"/>
</dbReference>
<feature type="domain" description="Peptidase C39" evidence="15">
    <location>
        <begin position="24"/>
        <end position="143"/>
    </location>
</feature>
<evidence type="ECO:0000313" key="17">
    <source>
        <dbReference type="Proteomes" id="UP000629098"/>
    </source>
</evidence>
<dbReference type="GO" id="GO:0005524">
    <property type="term" value="F:ATP binding"/>
    <property type="evidence" value="ECO:0007669"/>
    <property type="project" value="UniProtKB-KW"/>
</dbReference>
<gene>
    <name evidence="16" type="ORF">ICL16_03785</name>
</gene>
<dbReference type="InterPro" id="IPR027417">
    <property type="entry name" value="P-loop_NTPase"/>
</dbReference>
<keyword evidence="11" id="KW-0080">Bacteriocin transport</keyword>
<dbReference type="Pfam" id="PF03412">
    <property type="entry name" value="Peptidase_C39"/>
    <property type="match status" value="1"/>
</dbReference>
<evidence type="ECO:0000256" key="5">
    <source>
        <dbReference type="ARBA" id="ARBA00022741"/>
    </source>
</evidence>
<keyword evidence="6" id="KW-0645">Protease</keyword>
<feature type="transmembrane region" description="Helical" evidence="12">
    <location>
        <begin position="310"/>
        <end position="331"/>
    </location>
</feature>
<feature type="transmembrane region" description="Helical" evidence="12">
    <location>
        <begin position="280"/>
        <end position="304"/>
    </location>
</feature>
<dbReference type="InterPro" id="IPR036640">
    <property type="entry name" value="ABC1_TM_sf"/>
</dbReference>
<keyword evidence="10 12" id="KW-0472">Membrane</keyword>
<dbReference type="AlphaFoldDB" id="A0A8J6XES3"/>
<evidence type="ECO:0000256" key="8">
    <source>
        <dbReference type="ARBA" id="ARBA00022927"/>
    </source>
</evidence>
<dbReference type="InterPro" id="IPR011527">
    <property type="entry name" value="ABC1_TM_dom"/>
</dbReference>
<feature type="transmembrane region" description="Helical" evidence="12">
    <location>
        <begin position="209"/>
        <end position="230"/>
    </location>
</feature>
<dbReference type="GO" id="GO:0006508">
    <property type="term" value="P:proteolysis"/>
    <property type="evidence" value="ECO:0007669"/>
    <property type="project" value="InterPro"/>
</dbReference>
<dbReference type="InterPro" id="IPR003439">
    <property type="entry name" value="ABC_transporter-like_ATP-bd"/>
</dbReference>
<keyword evidence="8" id="KW-0653">Protein transport</keyword>
<dbReference type="GO" id="GO:0034040">
    <property type="term" value="F:ATPase-coupled lipid transmembrane transporter activity"/>
    <property type="evidence" value="ECO:0007669"/>
    <property type="project" value="TreeGrafter"/>
</dbReference>
<proteinExistence type="predicted"/>
<dbReference type="NCBIfam" id="TIGR03796">
    <property type="entry name" value="NHLM_micro_ABC1"/>
    <property type="match status" value="1"/>
</dbReference>
<dbReference type="GO" id="GO:0043213">
    <property type="term" value="P:bacteriocin transport"/>
    <property type="evidence" value="ECO:0007669"/>
    <property type="project" value="UniProtKB-KW"/>
</dbReference>
<dbReference type="RefSeq" id="WP_190825551.1">
    <property type="nucleotide sequence ID" value="NZ_CAWPPI010000013.1"/>
</dbReference>
<keyword evidence="5" id="KW-0547">Nucleotide-binding</keyword>
<feature type="domain" description="ABC transmembrane type-1" evidence="14">
    <location>
        <begin position="174"/>
        <end position="455"/>
    </location>
</feature>
<keyword evidence="6" id="KW-0378">Hydrolase</keyword>
<dbReference type="InterPro" id="IPR003593">
    <property type="entry name" value="AAA+_ATPase"/>
</dbReference>
<dbReference type="Pfam" id="PF00005">
    <property type="entry name" value="ABC_tran"/>
    <property type="match status" value="1"/>
</dbReference>
<evidence type="ECO:0000259" key="13">
    <source>
        <dbReference type="PROSITE" id="PS50893"/>
    </source>
</evidence>
<dbReference type="Pfam" id="PF00664">
    <property type="entry name" value="ABC_membrane"/>
    <property type="match status" value="1"/>
</dbReference>
<dbReference type="PANTHER" id="PTHR24221">
    <property type="entry name" value="ATP-BINDING CASSETTE SUB-FAMILY B"/>
    <property type="match status" value="1"/>
</dbReference>
<evidence type="ECO:0000256" key="7">
    <source>
        <dbReference type="ARBA" id="ARBA00022840"/>
    </source>
</evidence>
<reference evidence="16" key="1">
    <citation type="submission" date="2020-09" db="EMBL/GenBank/DDBJ databases">
        <title>Iningainema tapete sp. nov. (Scytonemataceae, Cyanobacteria) from greenhouses in central Florida (USA) produces two types of nodularin with biosynthetic potential for microcystin-LR and anabaenopeptins.</title>
        <authorList>
            <person name="Berthold D.E."/>
            <person name="Lefler F.W."/>
            <person name="Huang I.-S."/>
            <person name="Abdulla H."/>
            <person name="Zimba P.V."/>
            <person name="Laughinghouse H.D. IV."/>
        </authorList>
    </citation>
    <scope>NUCLEOTIDE SEQUENCE</scope>
    <source>
        <strain evidence="16">BLCCT55</strain>
    </source>
</reference>
<dbReference type="InterPro" id="IPR022514">
    <property type="entry name" value="NHPM_micro_ABC1"/>
</dbReference>
<dbReference type="FunFam" id="3.40.50.300:FF:000299">
    <property type="entry name" value="ABC transporter ATP-binding protein/permease"/>
    <property type="match status" value="1"/>
</dbReference>
<keyword evidence="17" id="KW-1185">Reference proteome</keyword>
<evidence type="ECO:0000256" key="4">
    <source>
        <dbReference type="ARBA" id="ARBA00022692"/>
    </source>
</evidence>
<organism evidence="16 17">
    <name type="scientific">Iningainema tapete BLCC-T55</name>
    <dbReference type="NCBI Taxonomy" id="2748662"/>
    <lineage>
        <taxon>Bacteria</taxon>
        <taxon>Bacillati</taxon>
        <taxon>Cyanobacteriota</taxon>
        <taxon>Cyanophyceae</taxon>
        <taxon>Nostocales</taxon>
        <taxon>Scytonemataceae</taxon>
        <taxon>Iningainema tapete</taxon>
    </lineage>
</organism>
<keyword evidence="3" id="KW-1003">Cell membrane</keyword>
<dbReference type="GO" id="GO:0140359">
    <property type="term" value="F:ABC-type transporter activity"/>
    <property type="evidence" value="ECO:0007669"/>
    <property type="project" value="InterPro"/>
</dbReference>
<keyword evidence="4 12" id="KW-0812">Transmembrane</keyword>
<evidence type="ECO:0000256" key="1">
    <source>
        <dbReference type="ARBA" id="ARBA00004651"/>
    </source>
</evidence>
<dbReference type="PROSITE" id="PS00211">
    <property type="entry name" value="ABC_TRANSPORTER_1"/>
    <property type="match status" value="1"/>
</dbReference>
<feature type="transmembrane region" description="Helical" evidence="12">
    <location>
        <begin position="172"/>
        <end position="189"/>
    </location>
</feature>
<dbReference type="Gene3D" id="3.90.70.10">
    <property type="entry name" value="Cysteine proteinases"/>
    <property type="match status" value="1"/>
</dbReference>
<evidence type="ECO:0000256" key="9">
    <source>
        <dbReference type="ARBA" id="ARBA00022989"/>
    </source>
</evidence>
<name>A0A8J6XES3_9CYAN</name>